<keyword evidence="2" id="KW-1185">Reference proteome</keyword>
<dbReference type="AlphaFoldDB" id="U7QM71"/>
<organism evidence="1 2">
    <name type="scientific">Lyngbya aestuarii BL J</name>
    <dbReference type="NCBI Taxonomy" id="1348334"/>
    <lineage>
        <taxon>Bacteria</taxon>
        <taxon>Bacillati</taxon>
        <taxon>Cyanobacteriota</taxon>
        <taxon>Cyanophyceae</taxon>
        <taxon>Oscillatoriophycideae</taxon>
        <taxon>Oscillatoriales</taxon>
        <taxon>Microcoleaceae</taxon>
        <taxon>Lyngbya</taxon>
    </lineage>
</organism>
<reference evidence="1 2" key="1">
    <citation type="journal article" date="2013" name="Front. Microbiol.">
        <title>Comparative genomic analyses of the cyanobacterium, Lyngbya aestuarii BL J, a powerful hydrogen producer.</title>
        <authorList>
            <person name="Kothari A."/>
            <person name="Vaughn M."/>
            <person name="Garcia-Pichel F."/>
        </authorList>
    </citation>
    <scope>NUCLEOTIDE SEQUENCE [LARGE SCALE GENOMIC DNA]</scope>
    <source>
        <strain evidence="1 2">BL J</strain>
    </source>
</reference>
<name>U7QM71_9CYAN</name>
<evidence type="ECO:0008006" key="3">
    <source>
        <dbReference type="Google" id="ProtNLM"/>
    </source>
</evidence>
<dbReference type="RefSeq" id="WP_009783014.1">
    <property type="nucleotide sequence ID" value="NZ_AUZM01000021.1"/>
</dbReference>
<dbReference type="Proteomes" id="UP000017127">
    <property type="component" value="Unassembled WGS sequence"/>
</dbReference>
<dbReference type="EMBL" id="AUZM01000021">
    <property type="protein sequence ID" value="ERT07491.1"/>
    <property type="molecule type" value="Genomic_DNA"/>
</dbReference>
<accession>U7QM71</accession>
<sequence>MPELREQLAENLDEARWEWLIPHHEREVVVVVNEDLDLLDVGEAIANDNTSSVQSWINEQLIYKPSMEQVSVWNNNRSQRFNALIVDPFVLVQELSA</sequence>
<gene>
    <name evidence="1" type="ORF">M595_2546</name>
</gene>
<dbReference type="OrthoDB" id="428307at2"/>
<dbReference type="Pfam" id="PF10052">
    <property type="entry name" value="DUF2288"/>
    <property type="match status" value="1"/>
</dbReference>
<evidence type="ECO:0000313" key="2">
    <source>
        <dbReference type="Proteomes" id="UP000017127"/>
    </source>
</evidence>
<dbReference type="InterPro" id="IPR018741">
    <property type="entry name" value="DUF2288"/>
</dbReference>
<protein>
    <recommendedName>
        <fullName evidence="3">DUF2288 domain-containing protein</fullName>
    </recommendedName>
</protein>
<comment type="caution">
    <text evidence="1">The sequence shown here is derived from an EMBL/GenBank/DDBJ whole genome shotgun (WGS) entry which is preliminary data.</text>
</comment>
<evidence type="ECO:0000313" key="1">
    <source>
        <dbReference type="EMBL" id="ERT07491.1"/>
    </source>
</evidence>
<dbReference type="PATRIC" id="fig|1348334.3.peg.2466"/>
<proteinExistence type="predicted"/>